<comment type="similarity">
    <text evidence="7">Belongs to the binding-protein-dependent transport system permease family.</text>
</comment>
<sequence length="252" mass="28163">MKRLRKRCRTFLEGFLLINLIWLTAHFLFHITVIPNPIDVYRNSGTLIADRIGIHILYSLWRIAAGLALSLLVGVPVGMLMGYSVRANRILYPLIYFSYPIPKTALLPVAMLLWGMRDGSKIAIIFLIIVFQVIVSVRDGIGQIDPVMYLVTVSAGATRAQIVRHVALPAILPELLTSVRISLGTALSILFFVEGYGTKYGMGYYILDAWSRIDYTGMYLGILVISVIGFALLAGVDLLSDRLCVWSRKQQE</sequence>
<dbReference type="Pfam" id="PF00528">
    <property type="entry name" value="BPD_transp_1"/>
    <property type="match status" value="1"/>
</dbReference>
<dbReference type="PANTHER" id="PTHR30151:SF0">
    <property type="entry name" value="ABC TRANSPORTER PERMEASE PROTEIN MJ0413-RELATED"/>
    <property type="match status" value="1"/>
</dbReference>
<evidence type="ECO:0000256" key="5">
    <source>
        <dbReference type="ARBA" id="ARBA00022989"/>
    </source>
</evidence>
<evidence type="ECO:0000313" key="9">
    <source>
        <dbReference type="EMBL" id="MVB11790.1"/>
    </source>
</evidence>
<dbReference type="RefSeq" id="WP_330593989.1">
    <property type="nucleotide sequence ID" value="NZ_VWXL01000074.1"/>
</dbReference>
<dbReference type="SUPFAM" id="SSF161098">
    <property type="entry name" value="MetI-like"/>
    <property type="match status" value="1"/>
</dbReference>
<evidence type="ECO:0000256" key="1">
    <source>
        <dbReference type="ARBA" id="ARBA00004651"/>
    </source>
</evidence>
<dbReference type="CDD" id="cd06261">
    <property type="entry name" value="TM_PBP2"/>
    <property type="match status" value="1"/>
</dbReference>
<keyword evidence="3" id="KW-1003">Cell membrane</keyword>
<dbReference type="Proteomes" id="UP000469440">
    <property type="component" value="Unassembled WGS sequence"/>
</dbReference>
<dbReference type="PROSITE" id="PS50928">
    <property type="entry name" value="ABC_TM1"/>
    <property type="match status" value="1"/>
</dbReference>
<dbReference type="InterPro" id="IPR035906">
    <property type="entry name" value="MetI-like_sf"/>
</dbReference>
<keyword evidence="2 7" id="KW-0813">Transport</keyword>
<gene>
    <name evidence="9" type="primary">ssuC</name>
    <name evidence="9" type="ORF">CAFE_25150</name>
</gene>
<dbReference type="GO" id="GO:0005886">
    <property type="term" value="C:plasma membrane"/>
    <property type="evidence" value="ECO:0007669"/>
    <property type="project" value="UniProtKB-SubCell"/>
</dbReference>
<evidence type="ECO:0000256" key="2">
    <source>
        <dbReference type="ARBA" id="ARBA00022448"/>
    </source>
</evidence>
<feature type="transmembrane region" description="Helical" evidence="7">
    <location>
        <begin position="94"/>
        <end position="116"/>
    </location>
</feature>
<comment type="caution">
    <text evidence="9">The sequence shown here is derived from an EMBL/GenBank/DDBJ whole genome shotgun (WGS) entry which is preliminary data.</text>
</comment>
<evidence type="ECO:0000313" key="10">
    <source>
        <dbReference type="Proteomes" id="UP000469440"/>
    </source>
</evidence>
<comment type="subcellular location">
    <subcellularLocation>
        <location evidence="1 7">Cell membrane</location>
        <topology evidence="1 7">Multi-pass membrane protein</topology>
    </subcellularLocation>
</comment>
<evidence type="ECO:0000259" key="8">
    <source>
        <dbReference type="PROSITE" id="PS50928"/>
    </source>
</evidence>
<feature type="transmembrane region" description="Helical" evidence="7">
    <location>
        <begin position="12"/>
        <end position="34"/>
    </location>
</feature>
<feature type="transmembrane region" description="Helical" evidence="7">
    <location>
        <begin position="181"/>
        <end position="198"/>
    </location>
</feature>
<keyword evidence="4 7" id="KW-0812">Transmembrane</keyword>
<dbReference type="PANTHER" id="PTHR30151">
    <property type="entry name" value="ALKANE SULFONATE ABC TRANSPORTER-RELATED, MEMBRANE SUBUNIT"/>
    <property type="match status" value="1"/>
</dbReference>
<dbReference type="AlphaFoldDB" id="A0A6N8I239"/>
<evidence type="ECO:0000256" key="7">
    <source>
        <dbReference type="RuleBase" id="RU363032"/>
    </source>
</evidence>
<evidence type="ECO:0000256" key="3">
    <source>
        <dbReference type="ARBA" id="ARBA00022475"/>
    </source>
</evidence>
<keyword evidence="10" id="KW-1185">Reference proteome</keyword>
<evidence type="ECO:0000256" key="6">
    <source>
        <dbReference type="ARBA" id="ARBA00023136"/>
    </source>
</evidence>
<name>A0A6N8I239_9FIRM</name>
<feature type="transmembrane region" description="Helical" evidence="7">
    <location>
        <begin position="122"/>
        <end position="141"/>
    </location>
</feature>
<keyword evidence="5 7" id="KW-1133">Transmembrane helix</keyword>
<organism evidence="9 10">
    <name type="scientific">Caproicibacter fermentans</name>
    <dbReference type="NCBI Taxonomy" id="2576756"/>
    <lineage>
        <taxon>Bacteria</taxon>
        <taxon>Bacillati</taxon>
        <taxon>Bacillota</taxon>
        <taxon>Clostridia</taxon>
        <taxon>Eubacteriales</taxon>
        <taxon>Acutalibacteraceae</taxon>
        <taxon>Caproicibacter</taxon>
    </lineage>
</organism>
<dbReference type="InterPro" id="IPR000515">
    <property type="entry name" value="MetI-like"/>
</dbReference>
<evidence type="ECO:0000256" key="4">
    <source>
        <dbReference type="ARBA" id="ARBA00022692"/>
    </source>
</evidence>
<accession>A0A6N8I239</accession>
<reference evidence="9 10" key="1">
    <citation type="submission" date="2019-09" db="EMBL/GenBank/DDBJ databases">
        <title>Genome sequence of Clostridium sp. EA1.</title>
        <authorList>
            <person name="Poehlein A."/>
            <person name="Bengelsdorf F.R."/>
            <person name="Daniel R."/>
        </authorList>
    </citation>
    <scope>NUCLEOTIDE SEQUENCE [LARGE SCALE GENOMIC DNA]</scope>
    <source>
        <strain evidence="9 10">EA1</strain>
    </source>
</reference>
<keyword evidence="6 7" id="KW-0472">Membrane</keyword>
<dbReference type="GO" id="GO:0055085">
    <property type="term" value="P:transmembrane transport"/>
    <property type="evidence" value="ECO:0007669"/>
    <property type="project" value="InterPro"/>
</dbReference>
<dbReference type="EMBL" id="VWXL01000074">
    <property type="protein sequence ID" value="MVB11790.1"/>
    <property type="molecule type" value="Genomic_DNA"/>
</dbReference>
<protein>
    <submittedName>
        <fullName evidence="9">Putative aliphatic sulfonates transport permease protein SsuC</fullName>
    </submittedName>
</protein>
<feature type="transmembrane region" description="Helical" evidence="7">
    <location>
        <begin position="218"/>
        <end position="239"/>
    </location>
</feature>
<dbReference type="Gene3D" id="1.10.3720.10">
    <property type="entry name" value="MetI-like"/>
    <property type="match status" value="1"/>
</dbReference>
<feature type="transmembrane region" description="Helical" evidence="7">
    <location>
        <begin position="60"/>
        <end position="82"/>
    </location>
</feature>
<proteinExistence type="inferred from homology"/>
<feature type="domain" description="ABC transmembrane type-1" evidence="8">
    <location>
        <begin position="56"/>
        <end position="240"/>
    </location>
</feature>